<accession>A0A7R8X313</accession>
<dbReference type="Proteomes" id="UP000677054">
    <property type="component" value="Unassembled WGS sequence"/>
</dbReference>
<sequence>MAPLNEVVSIYQQLTDHWTRKPPNLDKCGELLSKLKVALTHLQYLPTHDGASKQELIIARDILEIGAQWSVAVKDIPSFERYMAQLKCYYLDYKDKLEESSYKFQLLGLNLLCLLAQNRVAEFHTEVELLPIKELQTNIYIRHPLSLEQYLMEGSYNKIFLAKGNVPAQSYTFFIDILLDTIRDEIAGCVEKAYESLSLQEACRMLYFSQPQGLSDYANKRGWQVKGNVLKFTAGEKKRPDMEILPSLDLAQVAIEYARELEMIV</sequence>
<evidence type="ECO:0000313" key="8">
    <source>
        <dbReference type="Proteomes" id="UP000677054"/>
    </source>
</evidence>
<evidence type="ECO:0000256" key="5">
    <source>
        <dbReference type="ARBA" id="ARBA00078986"/>
    </source>
</evidence>
<evidence type="ECO:0000313" key="7">
    <source>
        <dbReference type="EMBL" id="CAD7243097.1"/>
    </source>
</evidence>
<dbReference type="OrthoDB" id="409122at2759"/>
<dbReference type="Pfam" id="PF10075">
    <property type="entry name" value="CSN8_PSD8_EIF3K"/>
    <property type="match status" value="1"/>
</dbReference>
<organism evidence="7">
    <name type="scientific">Darwinula stevensoni</name>
    <dbReference type="NCBI Taxonomy" id="69355"/>
    <lineage>
        <taxon>Eukaryota</taxon>
        <taxon>Metazoa</taxon>
        <taxon>Ecdysozoa</taxon>
        <taxon>Arthropoda</taxon>
        <taxon>Crustacea</taxon>
        <taxon>Oligostraca</taxon>
        <taxon>Ostracoda</taxon>
        <taxon>Podocopa</taxon>
        <taxon>Podocopida</taxon>
        <taxon>Darwinulocopina</taxon>
        <taxon>Darwinuloidea</taxon>
        <taxon>Darwinulidae</taxon>
        <taxon>Darwinula</taxon>
    </lineage>
</organism>
<gene>
    <name evidence="7" type="ORF">DSTB1V02_LOCUS3031</name>
</gene>
<dbReference type="AlphaFoldDB" id="A0A7R8X313"/>
<name>A0A7R8X313_9CRUS</name>
<dbReference type="InterPro" id="IPR033464">
    <property type="entry name" value="CSN8_PSD8_EIF3K"/>
</dbReference>
<feature type="domain" description="PCI" evidence="6">
    <location>
        <begin position="77"/>
        <end position="265"/>
    </location>
</feature>
<evidence type="ECO:0000256" key="4">
    <source>
        <dbReference type="ARBA" id="ARBA00062283"/>
    </source>
</evidence>
<dbReference type="PROSITE" id="PS50250">
    <property type="entry name" value="PCI"/>
    <property type="match status" value="1"/>
</dbReference>
<dbReference type="GO" id="GO:0043161">
    <property type="term" value="P:proteasome-mediated ubiquitin-dependent protein catabolic process"/>
    <property type="evidence" value="ECO:0007669"/>
    <property type="project" value="TreeGrafter"/>
</dbReference>
<dbReference type="GO" id="GO:0008541">
    <property type="term" value="C:proteasome regulatory particle, lid subcomplex"/>
    <property type="evidence" value="ECO:0007669"/>
    <property type="project" value="TreeGrafter"/>
</dbReference>
<dbReference type="GO" id="GO:0005829">
    <property type="term" value="C:cytosol"/>
    <property type="evidence" value="ECO:0007669"/>
    <property type="project" value="TreeGrafter"/>
</dbReference>
<evidence type="ECO:0000256" key="2">
    <source>
        <dbReference type="ARBA" id="ARBA00014939"/>
    </source>
</evidence>
<dbReference type="InterPro" id="IPR000717">
    <property type="entry name" value="PCI_dom"/>
</dbReference>
<keyword evidence="8" id="KW-1185">Reference proteome</keyword>
<dbReference type="Gene3D" id="1.25.40.990">
    <property type="match status" value="1"/>
</dbReference>
<evidence type="ECO:0000256" key="1">
    <source>
        <dbReference type="ARBA" id="ARBA00009627"/>
    </source>
</evidence>
<comment type="subunit">
    <text evidence="4">Component of the 19S proteasome regulatory particle complex. The 26S proteasome consists of a 20S core particle (CP) and two 19S regulatory subunits (RP). The regulatory particle is made of a lid composed of 9 subunits including PSMD8, a base containing 6 ATPases and few additional components. Interacts with DDI2. Interacts with TASOR.</text>
</comment>
<dbReference type="PANTHER" id="PTHR12387:SF0">
    <property type="entry name" value="26S PROTEASOME NON-ATPASE REGULATORY SUBUNIT 8"/>
    <property type="match status" value="1"/>
</dbReference>
<proteinExistence type="inferred from homology"/>
<dbReference type="FunFam" id="1.25.40.990:FF:000001">
    <property type="entry name" value="26S proteasome non-ATPase regulatory subunit"/>
    <property type="match status" value="1"/>
</dbReference>
<dbReference type="PANTHER" id="PTHR12387">
    <property type="entry name" value="26S PROTEASOME NON-ATPASE REGULATORY SUBUNIT 8"/>
    <property type="match status" value="1"/>
</dbReference>
<reference evidence="7" key="1">
    <citation type="submission" date="2020-11" db="EMBL/GenBank/DDBJ databases">
        <authorList>
            <person name="Tran Van P."/>
        </authorList>
    </citation>
    <scope>NUCLEOTIDE SEQUENCE</scope>
</reference>
<protein>
    <recommendedName>
        <fullName evidence="2">26S proteasome non-ATPase regulatory subunit 8</fullName>
    </recommendedName>
    <alternativeName>
        <fullName evidence="5">26S proteasome regulatory subunit RPN12</fullName>
    </alternativeName>
</protein>
<comment type="similarity">
    <text evidence="1">Belongs to the proteasome subunit S14 family.</text>
</comment>
<dbReference type="GO" id="GO:0005634">
    <property type="term" value="C:nucleus"/>
    <property type="evidence" value="ECO:0007669"/>
    <property type="project" value="TreeGrafter"/>
</dbReference>
<dbReference type="EMBL" id="LR899884">
    <property type="protein sequence ID" value="CAD7243097.1"/>
    <property type="molecule type" value="Genomic_DNA"/>
</dbReference>
<evidence type="ECO:0000259" key="6">
    <source>
        <dbReference type="PROSITE" id="PS50250"/>
    </source>
</evidence>
<dbReference type="InterPro" id="IPR006746">
    <property type="entry name" value="26S_Psome_Rpn12"/>
</dbReference>
<evidence type="ECO:0000256" key="3">
    <source>
        <dbReference type="ARBA" id="ARBA00022942"/>
    </source>
</evidence>
<keyword evidence="3" id="KW-0647">Proteasome</keyword>
<dbReference type="EMBL" id="CAJPEV010000367">
    <property type="protein sequence ID" value="CAG0884519.1"/>
    <property type="molecule type" value="Genomic_DNA"/>
</dbReference>